<feature type="transmembrane region" description="Helical" evidence="7">
    <location>
        <begin position="262"/>
        <end position="283"/>
    </location>
</feature>
<evidence type="ECO:0000313" key="9">
    <source>
        <dbReference type="EMBL" id="QGQ96049.1"/>
    </source>
</evidence>
<dbReference type="Pfam" id="PF00528">
    <property type="entry name" value="BPD_transp_1"/>
    <property type="match status" value="1"/>
</dbReference>
<dbReference type="Proteomes" id="UP000426246">
    <property type="component" value="Chromosome"/>
</dbReference>
<dbReference type="PROSITE" id="PS50928">
    <property type="entry name" value="ABC_TM1"/>
    <property type="match status" value="1"/>
</dbReference>
<gene>
    <name evidence="9" type="ORF">EHS13_14770</name>
</gene>
<evidence type="ECO:0000256" key="6">
    <source>
        <dbReference type="ARBA" id="ARBA00023136"/>
    </source>
</evidence>
<accession>A0A6B8RJ28</accession>
<evidence type="ECO:0000259" key="8">
    <source>
        <dbReference type="PROSITE" id="PS50928"/>
    </source>
</evidence>
<evidence type="ECO:0000256" key="1">
    <source>
        <dbReference type="ARBA" id="ARBA00004651"/>
    </source>
</evidence>
<protein>
    <submittedName>
        <fullName evidence="9">Sugar ABC transporter permease</fullName>
    </submittedName>
</protein>
<feature type="transmembrane region" description="Helical" evidence="7">
    <location>
        <begin position="12"/>
        <end position="31"/>
    </location>
</feature>
<keyword evidence="3" id="KW-1003">Cell membrane</keyword>
<dbReference type="CDD" id="cd06261">
    <property type="entry name" value="TM_PBP2"/>
    <property type="match status" value="1"/>
</dbReference>
<dbReference type="RefSeq" id="WP_155701087.1">
    <property type="nucleotide sequence ID" value="NZ_CP034235.1"/>
</dbReference>
<feature type="transmembrane region" description="Helical" evidence="7">
    <location>
        <begin position="108"/>
        <end position="128"/>
    </location>
</feature>
<keyword evidence="4 7" id="KW-0812">Transmembrane</keyword>
<dbReference type="GO" id="GO:0005886">
    <property type="term" value="C:plasma membrane"/>
    <property type="evidence" value="ECO:0007669"/>
    <property type="project" value="UniProtKB-SubCell"/>
</dbReference>
<feature type="transmembrane region" description="Helical" evidence="7">
    <location>
        <begin position="149"/>
        <end position="170"/>
    </location>
</feature>
<name>A0A6B8RJ28_9BACL</name>
<feature type="domain" description="ABC transmembrane type-1" evidence="8">
    <location>
        <begin position="68"/>
        <end position="283"/>
    </location>
</feature>
<dbReference type="InterPro" id="IPR000515">
    <property type="entry name" value="MetI-like"/>
</dbReference>
<dbReference type="OrthoDB" id="42781at2"/>
<dbReference type="SUPFAM" id="SSF161098">
    <property type="entry name" value="MetI-like"/>
    <property type="match status" value="1"/>
</dbReference>
<keyword evidence="2 7" id="KW-0813">Transport</keyword>
<reference evidence="10" key="1">
    <citation type="submission" date="2018-11" db="EMBL/GenBank/DDBJ databases">
        <title>Complete genome sequence of Paenibacillus sp. ML311-T8.</title>
        <authorList>
            <person name="Nam Y.-D."/>
            <person name="Kang J."/>
            <person name="Chung W.-H."/>
            <person name="Park Y.S."/>
        </authorList>
    </citation>
    <scope>NUCLEOTIDE SEQUENCE [LARGE SCALE GENOMIC DNA]</scope>
    <source>
        <strain evidence="10">ML311-T8</strain>
    </source>
</reference>
<dbReference type="Gene3D" id="1.10.3720.10">
    <property type="entry name" value="MetI-like"/>
    <property type="match status" value="1"/>
</dbReference>
<organism evidence="9 10">
    <name type="scientific">Paenibacillus psychroresistens</name>
    <dbReference type="NCBI Taxonomy" id="1778678"/>
    <lineage>
        <taxon>Bacteria</taxon>
        <taxon>Bacillati</taxon>
        <taxon>Bacillota</taxon>
        <taxon>Bacilli</taxon>
        <taxon>Bacillales</taxon>
        <taxon>Paenibacillaceae</taxon>
        <taxon>Paenibacillus</taxon>
    </lineage>
</organism>
<evidence type="ECO:0000256" key="5">
    <source>
        <dbReference type="ARBA" id="ARBA00022989"/>
    </source>
</evidence>
<dbReference type="PANTHER" id="PTHR30193:SF37">
    <property type="entry name" value="INNER MEMBRANE ABC TRANSPORTER PERMEASE PROTEIN YCJO"/>
    <property type="match status" value="1"/>
</dbReference>
<dbReference type="AlphaFoldDB" id="A0A6B8RJ28"/>
<dbReference type="InterPro" id="IPR035906">
    <property type="entry name" value="MetI-like_sf"/>
</dbReference>
<comment type="similarity">
    <text evidence="7">Belongs to the binding-protein-dependent transport system permease family.</text>
</comment>
<evidence type="ECO:0000256" key="2">
    <source>
        <dbReference type="ARBA" id="ARBA00022448"/>
    </source>
</evidence>
<keyword evidence="6 7" id="KW-0472">Membrane</keyword>
<evidence type="ECO:0000313" key="10">
    <source>
        <dbReference type="Proteomes" id="UP000426246"/>
    </source>
</evidence>
<dbReference type="EMBL" id="CP034235">
    <property type="protein sequence ID" value="QGQ96049.1"/>
    <property type="molecule type" value="Genomic_DNA"/>
</dbReference>
<sequence>MKSLRSNPVATSVFILPALLTFSIVITYPLVRTLFMSFYDWDGLLPGTFIGFDNFIRLFKDELFYVSLRNGFIFAIILTVFQLGLGTFLALTLMNNKTFGRNTLRRGFFIPVVLSVTVVCQLWLFLYNPEFGFFNRMFEALGLQYRQDWLSSLGVSSIVAVTFVASWQYMGYQLALIYAGAKSIPDSYYEAAKIDGASTFQTHMKITIPLMAETYKICLIFCINGGLNAFAHMQIMTKGGPGTATYSMTYMMYRSAFKLDEFGYGCAVAVVLVLQCLLITYIVNKYMARERITY</sequence>
<dbReference type="KEGG" id="ppsc:EHS13_14770"/>
<proteinExistence type="inferred from homology"/>
<dbReference type="GO" id="GO:0055085">
    <property type="term" value="P:transmembrane transport"/>
    <property type="evidence" value="ECO:0007669"/>
    <property type="project" value="InterPro"/>
</dbReference>
<dbReference type="InterPro" id="IPR051393">
    <property type="entry name" value="ABC_transporter_permease"/>
</dbReference>
<comment type="subcellular location">
    <subcellularLocation>
        <location evidence="1 7">Cell membrane</location>
        <topology evidence="1 7">Multi-pass membrane protein</topology>
    </subcellularLocation>
</comment>
<feature type="transmembrane region" description="Helical" evidence="7">
    <location>
        <begin position="71"/>
        <end position="93"/>
    </location>
</feature>
<dbReference type="PANTHER" id="PTHR30193">
    <property type="entry name" value="ABC TRANSPORTER PERMEASE PROTEIN"/>
    <property type="match status" value="1"/>
</dbReference>
<keyword evidence="10" id="KW-1185">Reference proteome</keyword>
<evidence type="ECO:0000256" key="4">
    <source>
        <dbReference type="ARBA" id="ARBA00022692"/>
    </source>
</evidence>
<evidence type="ECO:0000256" key="7">
    <source>
        <dbReference type="RuleBase" id="RU363032"/>
    </source>
</evidence>
<evidence type="ECO:0000256" key="3">
    <source>
        <dbReference type="ARBA" id="ARBA00022475"/>
    </source>
</evidence>
<keyword evidence="5 7" id="KW-1133">Transmembrane helix</keyword>